<proteinExistence type="predicted"/>
<gene>
    <name evidence="2" type="ORF">KS407_18965</name>
</gene>
<dbReference type="RefSeq" id="WP_088073467.1">
    <property type="nucleotide sequence ID" value="NZ_JAHQCR010000078.1"/>
</dbReference>
<accession>A0ABS6JY27</accession>
<protein>
    <submittedName>
        <fullName evidence="2">Uncharacterized protein</fullName>
    </submittedName>
</protein>
<name>A0ABS6JY27_9BACI</name>
<comment type="caution">
    <text evidence="2">The sequence shown here is derived from an EMBL/GenBank/DDBJ whole genome shotgun (WGS) entry which is preliminary data.</text>
</comment>
<organism evidence="2 3">
    <name type="scientific">Evansella alkalicola</name>
    <dbReference type="NCBI Taxonomy" id="745819"/>
    <lineage>
        <taxon>Bacteria</taxon>
        <taxon>Bacillati</taxon>
        <taxon>Bacillota</taxon>
        <taxon>Bacilli</taxon>
        <taxon>Bacillales</taxon>
        <taxon>Bacillaceae</taxon>
        <taxon>Evansella</taxon>
    </lineage>
</organism>
<keyword evidence="1" id="KW-0472">Membrane</keyword>
<evidence type="ECO:0000313" key="3">
    <source>
        <dbReference type="Proteomes" id="UP000790580"/>
    </source>
</evidence>
<keyword evidence="1" id="KW-0812">Transmembrane</keyword>
<evidence type="ECO:0000313" key="2">
    <source>
        <dbReference type="EMBL" id="MBU9723503.1"/>
    </source>
</evidence>
<dbReference type="EMBL" id="JAHQCR010000078">
    <property type="protein sequence ID" value="MBU9723503.1"/>
    <property type="molecule type" value="Genomic_DNA"/>
</dbReference>
<reference evidence="2 3" key="1">
    <citation type="submission" date="2021-06" db="EMBL/GenBank/DDBJ databases">
        <title>Bacillus sp. RD4P76, an endophyte from a halophyte.</title>
        <authorList>
            <person name="Sun J.-Q."/>
        </authorList>
    </citation>
    <scope>NUCLEOTIDE SEQUENCE [LARGE SCALE GENOMIC DNA]</scope>
    <source>
        <strain evidence="2 3">JCM 17098</strain>
    </source>
</reference>
<keyword evidence="1" id="KW-1133">Transmembrane helix</keyword>
<dbReference type="Proteomes" id="UP000790580">
    <property type="component" value="Unassembled WGS sequence"/>
</dbReference>
<keyword evidence="3" id="KW-1185">Reference proteome</keyword>
<sequence length="62" mass="7122">MKYNLNHLTLALVLVLLIILVDICMNEWLMMNGMTGSRVVPIWTFSIPFIIALIGFINQRSE</sequence>
<evidence type="ECO:0000256" key="1">
    <source>
        <dbReference type="SAM" id="Phobius"/>
    </source>
</evidence>
<feature type="transmembrane region" description="Helical" evidence="1">
    <location>
        <begin position="39"/>
        <end position="57"/>
    </location>
</feature>